<dbReference type="GO" id="GO:0007018">
    <property type="term" value="P:microtubule-based movement"/>
    <property type="evidence" value="ECO:0007669"/>
    <property type="project" value="InterPro"/>
</dbReference>
<proteinExistence type="predicted"/>
<evidence type="ECO:0000313" key="7">
    <source>
        <dbReference type="Proteomes" id="UP000692954"/>
    </source>
</evidence>
<sequence length="153" mass="18179">MKQKICAGMPNYEIINTIEDDGNTIILHEIRFAAFDLFQLIPNSIYLSVSFYEIYCSKLFDLLNDRLQLVAREDAKGQVNIAELQQIQDNLIKTYIYKQKIKKHISIKSQQFIEIFKSDSLKQCKLKFFKITWILKINLKQQNNQKVMIHRFE</sequence>
<protein>
    <recommendedName>
        <fullName evidence="8">Kinesin motor domain-containing protein</fullName>
    </recommendedName>
</protein>
<keyword evidence="3" id="KW-0493">Microtubule</keyword>
<keyword evidence="7" id="KW-1185">Reference proteome</keyword>
<evidence type="ECO:0000313" key="6">
    <source>
        <dbReference type="EMBL" id="CAD8103429.1"/>
    </source>
</evidence>
<dbReference type="PANTHER" id="PTHR47971">
    <property type="entry name" value="KINESIN-RELATED PROTEIN 6"/>
    <property type="match status" value="1"/>
</dbReference>
<comment type="subcellular location">
    <subcellularLocation>
        <location evidence="1">Cytoplasm</location>
        <location evidence="1">Cytoskeleton</location>
    </subcellularLocation>
</comment>
<dbReference type="EMBL" id="CAJJDN010000080">
    <property type="protein sequence ID" value="CAD8103429.1"/>
    <property type="molecule type" value="Genomic_DNA"/>
</dbReference>
<dbReference type="PANTHER" id="PTHR47971:SF8">
    <property type="entry name" value="KINESIN-LIKE PROTEIN"/>
    <property type="match status" value="1"/>
</dbReference>
<keyword evidence="2" id="KW-0963">Cytoplasm</keyword>
<dbReference type="GO" id="GO:0003777">
    <property type="term" value="F:microtubule motor activity"/>
    <property type="evidence" value="ECO:0007669"/>
    <property type="project" value="InterPro"/>
</dbReference>
<evidence type="ECO:0000256" key="3">
    <source>
        <dbReference type="ARBA" id="ARBA00022701"/>
    </source>
</evidence>
<reference evidence="6" key="1">
    <citation type="submission" date="2021-01" db="EMBL/GenBank/DDBJ databases">
        <authorList>
            <consortium name="Genoscope - CEA"/>
            <person name="William W."/>
        </authorList>
    </citation>
    <scope>NUCLEOTIDE SEQUENCE</scope>
</reference>
<dbReference type="Proteomes" id="UP000692954">
    <property type="component" value="Unassembled WGS sequence"/>
</dbReference>
<dbReference type="InterPro" id="IPR027640">
    <property type="entry name" value="Kinesin-like_fam"/>
</dbReference>
<accession>A0A8S1PKD8</accession>
<evidence type="ECO:0008006" key="8">
    <source>
        <dbReference type="Google" id="ProtNLM"/>
    </source>
</evidence>
<comment type="caution">
    <text evidence="6">The sequence shown here is derived from an EMBL/GenBank/DDBJ whole genome shotgun (WGS) entry which is preliminary data.</text>
</comment>
<evidence type="ECO:0000256" key="2">
    <source>
        <dbReference type="ARBA" id="ARBA00022490"/>
    </source>
</evidence>
<evidence type="ECO:0000256" key="5">
    <source>
        <dbReference type="ARBA" id="ARBA00023212"/>
    </source>
</evidence>
<name>A0A8S1PKD8_9CILI</name>
<gene>
    <name evidence="6" type="ORF">PSON_ATCC_30995.1.T0800090</name>
</gene>
<evidence type="ECO:0000256" key="4">
    <source>
        <dbReference type="ARBA" id="ARBA00023175"/>
    </source>
</evidence>
<evidence type="ECO:0000256" key="1">
    <source>
        <dbReference type="ARBA" id="ARBA00004245"/>
    </source>
</evidence>
<keyword evidence="4" id="KW-0505">Motor protein</keyword>
<dbReference type="OrthoDB" id="3176171at2759"/>
<organism evidence="6 7">
    <name type="scientific">Paramecium sonneborni</name>
    <dbReference type="NCBI Taxonomy" id="65129"/>
    <lineage>
        <taxon>Eukaryota</taxon>
        <taxon>Sar</taxon>
        <taxon>Alveolata</taxon>
        <taxon>Ciliophora</taxon>
        <taxon>Intramacronucleata</taxon>
        <taxon>Oligohymenophorea</taxon>
        <taxon>Peniculida</taxon>
        <taxon>Parameciidae</taxon>
        <taxon>Paramecium</taxon>
    </lineage>
</organism>
<dbReference type="GO" id="GO:0007019">
    <property type="term" value="P:microtubule depolymerization"/>
    <property type="evidence" value="ECO:0007669"/>
    <property type="project" value="TreeGrafter"/>
</dbReference>
<dbReference type="GO" id="GO:0005874">
    <property type="term" value="C:microtubule"/>
    <property type="evidence" value="ECO:0007669"/>
    <property type="project" value="UniProtKB-KW"/>
</dbReference>
<dbReference type="AlphaFoldDB" id="A0A8S1PKD8"/>
<keyword evidence="5" id="KW-0206">Cytoskeleton</keyword>